<dbReference type="AlphaFoldDB" id="A0A6S6T5K4"/>
<dbReference type="InterPro" id="IPR007627">
    <property type="entry name" value="RNA_pol_sigma70_r2"/>
</dbReference>
<dbReference type="Pfam" id="PF04542">
    <property type="entry name" value="Sigma70_r2"/>
    <property type="match status" value="1"/>
</dbReference>
<evidence type="ECO:0000256" key="2">
    <source>
        <dbReference type="ARBA" id="ARBA00023015"/>
    </source>
</evidence>
<feature type="domain" description="RNA polymerase sigma-70 region 2" evidence="5">
    <location>
        <begin position="32"/>
        <end position="99"/>
    </location>
</feature>
<dbReference type="PANTHER" id="PTHR43133:SF51">
    <property type="entry name" value="RNA POLYMERASE SIGMA FACTOR"/>
    <property type="match status" value="1"/>
</dbReference>
<dbReference type="InterPro" id="IPR014284">
    <property type="entry name" value="RNA_pol_sigma-70_dom"/>
</dbReference>
<dbReference type="Pfam" id="PF08281">
    <property type="entry name" value="Sigma70_r4_2"/>
    <property type="match status" value="1"/>
</dbReference>
<evidence type="ECO:0000313" key="7">
    <source>
        <dbReference type="EMBL" id="CAA6810206.1"/>
    </source>
</evidence>
<name>A0A6S6T5K4_9BACT</name>
<keyword evidence="3" id="KW-0731">Sigma factor</keyword>
<keyword evidence="4" id="KW-0804">Transcription</keyword>
<organism evidence="7">
    <name type="scientific">uncultured Aureispira sp</name>
    <dbReference type="NCBI Taxonomy" id="1331704"/>
    <lineage>
        <taxon>Bacteria</taxon>
        <taxon>Pseudomonadati</taxon>
        <taxon>Bacteroidota</taxon>
        <taxon>Saprospiria</taxon>
        <taxon>Saprospirales</taxon>
        <taxon>Saprospiraceae</taxon>
        <taxon>Aureispira</taxon>
        <taxon>environmental samples</taxon>
    </lineage>
</organism>
<dbReference type="EMBL" id="CACVAQ010000162">
    <property type="protein sequence ID" value="CAA6810206.1"/>
    <property type="molecule type" value="Genomic_DNA"/>
</dbReference>
<dbReference type="Gene3D" id="1.10.10.10">
    <property type="entry name" value="Winged helix-like DNA-binding domain superfamily/Winged helix DNA-binding domain"/>
    <property type="match status" value="1"/>
</dbReference>
<feature type="domain" description="RNA polymerase sigma factor 70 region 4 type 2" evidence="6">
    <location>
        <begin position="130"/>
        <end position="181"/>
    </location>
</feature>
<dbReference type="Gene3D" id="1.10.1740.10">
    <property type="match status" value="1"/>
</dbReference>
<dbReference type="InterPro" id="IPR036388">
    <property type="entry name" value="WH-like_DNA-bd_sf"/>
</dbReference>
<dbReference type="InterPro" id="IPR039425">
    <property type="entry name" value="RNA_pol_sigma-70-like"/>
</dbReference>
<protein>
    <submittedName>
        <fullName evidence="7">RNA polymerase ECF-type sigma factor</fullName>
    </submittedName>
</protein>
<dbReference type="PANTHER" id="PTHR43133">
    <property type="entry name" value="RNA POLYMERASE ECF-TYPE SIGMA FACTO"/>
    <property type="match status" value="1"/>
</dbReference>
<gene>
    <name evidence="7" type="ORF">HELGO_WM36884</name>
</gene>
<dbReference type="SUPFAM" id="SSF88946">
    <property type="entry name" value="Sigma2 domain of RNA polymerase sigma factors"/>
    <property type="match status" value="1"/>
</dbReference>
<evidence type="ECO:0000256" key="3">
    <source>
        <dbReference type="ARBA" id="ARBA00023082"/>
    </source>
</evidence>
<sequence length="190" mass="22197">MLKSAEHNKGTEKKILSQLRKPQSFDKGFRFLVETYQERLYWHIRQLVNLHDDADEVLQNTFIKVYRGIKNFRGDAQLYTWMHRIGTNEALTFLKKKKKRATVGLDNEESGLMETLEADRYFDGDKATALLQEALEELPKKQRQVFAFRYYDELSYNEISEIVGTSVGGLKASYHHAVKKIEAYVRANID</sequence>
<dbReference type="InterPro" id="IPR013325">
    <property type="entry name" value="RNA_pol_sigma_r2"/>
</dbReference>
<evidence type="ECO:0000259" key="5">
    <source>
        <dbReference type="Pfam" id="PF04542"/>
    </source>
</evidence>
<dbReference type="CDD" id="cd06171">
    <property type="entry name" value="Sigma70_r4"/>
    <property type="match status" value="1"/>
</dbReference>
<dbReference type="SUPFAM" id="SSF88659">
    <property type="entry name" value="Sigma3 and sigma4 domains of RNA polymerase sigma factors"/>
    <property type="match status" value="1"/>
</dbReference>
<proteinExistence type="inferred from homology"/>
<reference evidence="7" key="1">
    <citation type="submission" date="2020-01" db="EMBL/GenBank/DDBJ databases">
        <authorList>
            <person name="Meier V. D."/>
            <person name="Meier V D."/>
        </authorList>
    </citation>
    <scope>NUCLEOTIDE SEQUENCE</scope>
    <source>
        <strain evidence="7">HLG_WM_MAG_10</strain>
    </source>
</reference>
<dbReference type="GO" id="GO:0006352">
    <property type="term" value="P:DNA-templated transcription initiation"/>
    <property type="evidence" value="ECO:0007669"/>
    <property type="project" value="InterPro"/>
</dbReference>
<evidence type="ECO:0000256" key="1">
    <source>
        <dbReference type="ARBA" id="ARBA00010641"/>
    </source>
</evidence>
<accession>A0A6S6T5K4</accession>
<dbReference type="InterPro" id="IPR013324">
    <property type="entry name" value="RNA_pol_sigma_r3/r4-like"/>
</dbReference>
<dbReference type="GO" id="GO:0016987">
    <property type="term" value="F:sigma factor activity"/>
    <property type="evidence" value="ECO:0007669"/>
    <property type="project" value="UniProtKB-KW"/>
</dbReference>
<dbReference type="InterPro" id="IPR013249">
    <property type="entry name" value="RNA_pol_sigma70_r4_t2"/>
</dbReference>
<evidence type="ECO:0000256" key="4">
    <source>
        <dbReference type="ARBA" id="ARBA00023163"/>
    </source>
</evidence>
<evidence type="ECO:0000259" key="6">
    <source>
        <dbReference type="Pfam" id="PF08281"/>
    </source>
</evidence>
<dbReference type="NCBIfam" id="TIGR02937">
    <property type="entry name" value="sigma70-ECF"/>
    <property type="match status" value="1"/>
</dbReference>
<dbReference type="GO" id="GO:0003677">
    <property type="term" value="F:DNA binding"/>
    <property type="evidence" value="ECO:0007669"/>
    <property type="project" value="InterPro"/>
</dbReference>
<keyword evidence="2" id="KW-0805">Transcription regulation</keyword>
<comment type="similarity">
    <text evidence="1">Belongs to the sigma-70 factor family. ECF subfamily.</text>
</comment>